<name>A0A1I0EMA8_9FIRM</name>
<accession>A0A1I0EMA8</accession>
<dbReference type="RefSeq" id="WP_074649439.1">
    <property type="nucleotide sequence ID" value="NZ_FOIL01000019.1"/>
</dbReference>
<keyword evidence="3" id="KW-1185">Reference proteome</keyword>
<protein>
    <submittedName>
        <fullName evidence="2">Uncharacterized protein</fullName>
    </submittedName>
</protein>
<dbReference type="Proteomes" id="UP000199820">
    <property type="component" value="Unassembled WGS sequence"/>
</dbReference>
<evidence type="ECO:0000256" key="1">
    <source>
        <dbReference type="SAM" id="Phobius"/>
    </source>
</evidence>
<reference evidence="2 3" key="1">
    <citation type="submission" date="2016-10" db="EMBL/GenBank/DDBJ databases">
        <authorList>
            <person name="de Groot N.N."/>
        </authorList>
    </citation>
    <scope>NUCLEOTIDE SEQUENCE [LARGE SCALE GENOMIC DNA]</scope>
    <source>
        <strain evidence="2 3">KH1P1</strain>
    </source>
</reference>
<evidence type="ECO:0000313" key="2">
    <source>
        <dbReference type="EMBL" id="SET46474.1"/>
    </source>
</evidence>
<keyword evidence="1" id="KW-1133">Transmembrane helix</keyword>
<proteinExistence type="predicted"/>
<keyword evidence="1" id="KW-0472">Membrane</keyword>
<keyword evidence="1" id="KW-0812">Transmembrane</keyword>
<feature type="transmembrane region" description="Helical" evidence="1">
    <location>
        <begin position="57"/>
        <end position="90"/>
    </location>
</feature>
<sequence length="115" mass="12657">MLENLIDFMSSGQSLADAVTEMLKTMGLMAIVLILVMGFLFFIPTIIASFRQIRLRVLVCALNVLVIATVCFNPFLPAVIWLCIMIIAIAGKREAKKTDGVPAINIITSKDDVRD</sequence>
<feature type="transmembrane region" description="Helical" evidence="1">
    <location>
        <begin position="28"/>
        <end position="50"/>
    </location>
</feature>
<dbReference type="AlphaFoldDB" id="A0A1I0EMA8"/>
<evidence type="ECO:0000313" key="3">
    <source>
        <dbReference type="Proteomes" id="UP000199820"/>
    </source>
</evidence>
<gene>
    <name evidence="2" type="ORF">SAMN04487771_101944</name>
</gene>
<organism evidence="2 3">
    <name type="scientific">[Clostridium] aminophilum</name>
    <dbReference type="NCBI Taxonomy" id="1526"/>
    <lineage>
        <taxon>Bacteria</taxon>
        <taxon>Bacillati</taxon>
        <taxon>Bacillota</taxon>
        <taxon>Clostridia</taxon>
        <taxon>Lachnospirales</taxon>
        <taxon>Lachnospiraceae</taxon>
    </lineage>
</organism>
<dbReference type="EMBL" id="FOIL01000019">
    <property type="protein sequence ID" value="SET46474.1"/>
    <property type="molecule type" value="Genomic_DNA"/>
</dbReference>